<evidence type="ECO:0000313" key="2">
    <source>
        <dbReference type="Proteomes" id="UP000003327"/>
    </source>
</evidence>
<proteinExistence type="predicted"/>
<dbReference type="AlphaFoldDB" id="C9MTX0"/>
<reference evidence="1 2" key="1">
    <citation type="submission" date="2009-09" db="EMBL/GenBank/DDBJ databases">
        <authorList>
            <person name="Weinstock G."/>
            <person name="Sodergren E."/>
            <person name="Clifton S."/>
            <person name="Fulton L."/>
            <person name="Fulton B."/>
            <person name="Courtney L."/>
            <person name="Fronick C."/>
            <person name="Harrison M."/>
            <person name="Strong C."/>
            <person name="Farmer C."/>
            <person name="Delahaunty K."/>
            <person name="Markovic C."/>
            <person name="Hall O."/>
            <person name="Minx P."/>
            <person name="Tomlinson C."/>
            <person name="Mitreva M."/>
            <person name="Nelson J."/>
            <person name="Hou S."/>
            <person name="Wollam A."/>
            <person name="Pepin K.H."/>
            <person name="Johnson M."/>
            <person name="Bhonagiri V."/>
            <person name="Nash W.E."/>
            <person name="Warren W."/>
            <person name="Chinwalla A."/>
            <person name="Mardis E.R."/>
            <person name="Wilson R.K."/>
        </authorList>
    </citation>
    <scope>NUCLEOTIDE SEQUENCE [LARGE SCALE GENOMIC DNA]</scope>
    <source>
        <strain evidence="1 2">F0319</strain>
    </source>
</reference>
<dbReference type="EMBL" id="ACVA01000092">
    <property type="protein sequence ID" value="EEX17048.1"/>
    <property type="molecule type" value="Genomic_DNA"/>
</dbReference>
<dbReference type="HOGENOM" id="CLU_2882222_0_0_10"/>
<gene>
    <name evidence="1" type="ORF">HMPREF0973_03099</name>
</gene>
<organism evidence="1 2">
    <name type="scientific">Prevotella veroralis F0319</name>
    <dbReference type="NCBI Taxonomy" id="649761"/>
    <lineage>
        <taxon>Bacteria</taxon>
        <taxon>Pseudomonadati</taxon>
        <taxon>Bacteroidota</taxon>
        <taxon>Bacteroidia</taxon>
        <taxon>Bacteroidales</taxon>
        <taxon>Prevotellaceae</taxon>
        <taxon>Prevotella</taxon>
    </lineage>
</organism>
<name>C9MTX0_9BACT</name>
<comment type="caution">
    <text evidence="1">The sequence shown here is derived from an EMBL/GenBank/DDBJ whole genome shotgun (WGS) entry which is preliminary data.</text>
</comment>
<accession>C9MTX0</accession>
<dbReference type="Proteomes" id="UP000003327">
    <property type="component" value="Unassembled WGS sequence"/>
</dbReference>
<keyword evidence="2" id="KW-1185">Reference proteome</keyword>
<protein>
    <submittedName>
        <fullName evidence="1">Uncharacterized protein</fullName>
    </submittedName>
</protein>
<sequence length="63" mass="6932">MNVVPQVGTDALVCPLIYPFVSSFQATFSPSEELEEALVGCILVDRRGRLSLLCYLFYSGVNC</sequence>
<evidence type="ECO:0000313" key="1">
    <source>
        <dbReference type="EMBL" id="EEX17048.1"/>
    </source>
</evidence>